<feature type="domain" description="Protein kinase" evidence="7">
    <location>
        <begin position="35"/>
        <end position="107"/>
    </location>
</feature>
<evidence type="ECO:0000256" key="3">
    <source>
        <dbReference type="ARBA" id="ARBA00022741"/>
    </source>
</evidence>
<dbReference type="PROSITE" id="PS50011">
    <property type="entry name" value="PROTEIN_KINASE_DOM"/>
    <property type="match status" value="1"/>
</dbReference>
<keyword evidence="3 6" id="KW-0547">Nucleotide-binding</keyword>
<dbReference type="PANTHER" id="PTHR11584">
    <property type="entry name" value="SERINE/THREONINE PROTEIN KINASE"/>
    <property type="match status" value="1"/>
</dbReference>
<dbReference type="InterPro" id="IPR000719">
    <property type="entry name" value="Prot_kinase_dom"/>
</dbReference>
<dbReference type="Gene3D" id="3.30.200.20">
    <property type="entry name" value="Phosphorylase Kinase, domain 1"/>
    <property type="match status" value="1"/>
</dbReference>
<evidence type="ECO:0000313" key="8">
    <source>
        <dbReference type="EMBL" id="CAG8484188.1"/>
    </source>
</evidence>
<dbReference type="SUPFAM" id="SSF56112">
    <property type="entry name" value="Protein kinase-like (PK-like)"/>
    <property type="match status" value="1"/>
</dbReference>
<sequence>MSSEISFNTIQNLFKTSLEKSINYEVIKLYDYSKFSKIQLIGSGTFGKVYHAESSGLDIALKSFDNNDSIIVQEIIDELKLHKNLSIHNNIIRFYGVTTKEGKNNLK</sequence>
<evidence type="ECO:0000313" key="9">
    <source>
        <dbReference type="Proteomes" id="UP000789901"/>
    </source>
</evidence>
<gene>
    <name evidence="8" type="ORF">GMARGA_LOCUS1393</name>
</gene>
<keyword evidence="1" id="KW-0723">Serine/threonine-protein kinase</keyword>
<accession>A0ABM8VZ82</accession>
<evidence type="ECO:0000256" key="4">
    <source>
        <dbReference type="ARBA" id="ARBA00022777"/>
    </source>
</evidence>
<dbReference type="PANTHER" id="PTHR11584:SF369">
    <property type="entry name" value="MITOGEN-ACTIVATED PROTEIN KINASE KINASE KINASE 19-RELATED"/>
    <property type="match status" value="1"/>
</dbReference>
<keyword evidence="9" id="KW-1185">Reference proteome</keyword>
<keyword evidence="2" id="KW-0808">Transferase</keyword>
<dbReference type="PROSITE" id="PS00107">
    <property type="entry name" value="PROTEIN_KINASE_ATP"/>
    <property type="match status" value="1"/>
</dbReference>
<evidence type="ECO:0000259" key="7">
    <source>
        <dbReference type="PROSITE" id="PS50011"/>
    </source>
</evidence>
<dbReference type="Pfam" id="PF00069">
    <property type="entry name" value="Pkinase"/>
    <property type="match status" value="1"/>
</dbReference>
<dbReference type="EMBL" id="CAJVQB010000359">
    <property type="protein sequence ID" value="CAG8484188.1"/>
    <property type="molecule type" value="Genomic_DNA"/>
</dbReference>
<name>A0ABM8VZ82_GIGMA</name>
<protein>
    <submittedName>
        <fullName evidence="8">34812_t:CDS:1</fullName>
    </submittedName>
</protein>
<evidence type="ECO:0000256" key="6">
    <source>
        <dbReference type="PROSITE-ProRule" id="PRU10141"/>
    </source>
</evidence>
<evidence type="ECO:0000256" key="1">
    <source>
        <dbReference type="ARBA" id="ARBA00022527"/>
    </source>
</evidence>
<reference evidence="8 9" key="1">
    <citation type="submission" date="2021-06" db="EMBL/GenBank/DDBJ databases">
        <authorList>
            <person name="Kallberg Y."/>
            <person name="Tangrot J."/>
            <person name="Rosling A."/>
        </authorList>
    </citation>
    <scope>NUCLEOTIDE SEQUENCE [LARGE SCALE GENOMIC DNA]</scope>
    <source>
        <strain evidence="8 9">120-4 pot B 10/14</strain>
    </source>
</reference>
<proteinExistence type="predicted"/>
<dbReference type="InterPro" id="IPR011009">
    <property type="entry name" value="Kinase-like_dom_sf"/>
</dbReference>
<evidence type="ECO:0000256" key="5">
    <source>
        <dbReference type="ARBA" id="ARBA00022840"/>
    </source>
</evidence>
<dbReference type="InterPro" id="IPR017441">
    <property type="entry name" value="Protein_kinase_ATP_BS"/>
</dbReference>
<organism evidence="8 9">
    <name type="scientific">Gigaspora margarita</name>
    <dbReference type="NCBI Taxonomy" id="4874"/>
    <lineage>
        <taxon>Eukaryota</taxon>
        <taxon>Fungi</taxon>
        <taxon>Fungi incertae sedis</taxon>
        <taxon>Mucoromycota</taxon>
        <taxon>Glomeromycotina</taxon>
        <taxon>Glomeromycetes</taxon>
        <taxon>Diversisporales</taxon>
        <taxon>Gigasporaceae</taxon>
        <taxon>Gigaspora</taxon>
    </lineage>
</organism>
<comment type="caution">
    <text evidence="8">The sequence shown here is derived from an EMBL/GenBank/DDBJ whole genome shotgun (WGS) entry which is preliminary data.</text>
</comment>
<keyword evidence="5 6" id="KW-0067">ATP-binding</keyword>
<evidence type="ECO:0000256" key="2">
    <source>
        <dbReference type="ARBA" id="ARBA00022679"/>
    </source>
</evidence>
<feature type="binding site" evidence="6">
    <location>
        <position position="62"/>
    </location>
    <ligand>
        <name>ATP</name>
        <dbReference type="ChEBI" id="CHEBI:30616"/>
    </ligand>
</feature>
<dbReference type="Proteomes" id="UP000789901">
    <property type="component" value="Unassembled WGS sequence"/>
</dbReference>
<keyword evidence="4" id="KW-0418">Kinase</keyword>